<name>A0A6J4IZG5_9PROT</name>
<dbReference type="InterPro" id="IPR029024">
    <property type="entry name" value="TerB-like"/>
</dbReference>
<evidence type="ECO:0000313" key="1">
    <source>
        <dbReference type="EMBL" id="CAA9266463.1"/>
    </source>
</evidence>
<accession>A0A6J4IZG5</accession>
<proteinExistence type="predicted"/>
<gene>
    <name evidence="1" type="ORF">AVDCRST_MAG04-2867</name>
</gene>
<protein>
    <submittedName>
        <fullName evidence="1">Uncharacterized protein</fullName>
    </submittedName>
</protein>
<reference evidence="1" key="1">
    <citation type="submission" date="2020-02" db="EMBL/GenBank/DDBJ databases">
        <authorList>
            <person name="Meier V. D."/>
        </authorList>
    </citation>
    <scope>NUCLEOTIDE SEQUENCE</scope>
    <source>
        <strain evidence="1">AVDCRST_MAG04</strain>
    </source>
</reference>
<organism evidence="1">
    <name type="scientific">uncultured Acetobacteraceae bacterium</name>
    <dbReference type="NCBI Taxonomy" id="169975"/>
    <lineage>
        <taxon>Bacteria</taxon>
        <taxon>Pseudomonadati</taxon>
        <taxon>Pseudomonadota</taxon>
        <taxon>Alphaproteobacteria</taxon>
        <taxon>Acetobacterales</taxon>
        <taxon>Acetobacteraceae</taxon>
        <taxon>environmental samples</taxon>
    </lineage>
</organism>
<dbReference type="EMBL" id="CADCTL010000202">
    <property type="protein sequence ID" value="CAA9266463.1"/>
    <property type="molecule type" value="Genomic_DNA"/>
</dbReference>
<sequence length="189" mass="19996">MSKEFLGDRKHALEEAFFAKQDEALLRRLRDAEAAKSKKEALSAASGIADDAVLDRLVALGVDSATIAALSLVPLVLVAWADGSMDDKERDAALAAAAEAGVEKQSAGRQLLEGWLATRPPPQLLATWTDYIRAISPTLSEGAKRELKSDLLGRARKVAEAAGGFLGVGRKTSPAEDGVLARLEKAFSA</sequence>
<dbReference type="AlphaFoldDB" id="A0A6J4IZG5"/>
<dbReference type="SUPFAM" id="SSF158682">
    <property type="entry name" value="TerB-like"/>
    <property type="match status" value="1"/>
</dbReference>